<evidence type="ECO:0000313" key="2">
    <source>
        <dbReference type="EMBL" id="ETR65148.1"/>
    </source>
</evidence>
<dbReference type="EMBL" id="ATBP01003155">
    <property type="protein sequence ID" value="ETR65148.1"/>
    <property type="molecule type" value="Genomic_DNA"/>
</dbReference>
<dbReference type="SUPFAM" id="SSF51126">
    <property type="entry name" value="Pectin lyase-like"/>
    <property type="match status" value="1"/>
</dbReference>
<dbReference type="Gene3D" id="2.160.20.10">
    <property type="entry name" value="Single-stranded right-handed beta-helix, Pectin lyase-like"/>
    <property type="match status" value="1"/>
</dbReference>
<gene>
    <name evidence="2" type="ORF">OMM_06123</name>
</gene>
<proteinExistence type="predicted"/>
<comment type="caution">
    <text evidence="2">The sequence shown here is derived from an EMBL/GenBank/DDBJ whole genome shotgun (WGS) entry which is preliminary data.</text>
</comment>
<evidence type="ECO:0000313" key="3">
    <source>
        <dbReference type="Proteomes" id="UP000189670"/>
    </source>
</evidence>
<sequence length="207" mass="23829">MLKFYWEVFQKLYMLYKLLPVSERFQEFSVFKKQLIRYRCQAEQFTLKLGYITFSEGIHINRSNVTILGEQGAVIKLGDNVKQPVFLIGTDKQIPTSDDIIENIRIANIEIDGNKSNQGEIYPEYDPTRCSDPNNPTSDTCWIRNNGIDIRAVTDLWVENVDIHDARSGGIVVSWNSRGIFISNSSFIIITLMALLFTTVKIYKFLT</sequence>
<evidence type="ECO:0008006" key="4">
    <source>
        <dbReference type="Google" id="ProtNLM"/>
    </source>
</evidence>
<dbReference type="AlphaFoldDB" id="A0A1V1NRF7"/>
<reference evidence="3" key="1">
    <citation type="submission" date="2012-11" db="EMBL/GenBank/DDBJ databases">
        <authorList>
            <person name="Lucero-Rivera Y.E."/>
            <person name="Tovar-Ramirez D."/>
        </authorList>
    </citation>
    <scope>NUCLEOTIDE SEQUENCE [LARGE SCALE GENOMIC DNA]</scope>
    <source>
        <strain evidence="3">Araruama</strain>
    </source>
</reference>
<dbReference type="Proteomes" id="UP000189670">
    <property type="component" value="Unassembled WGS sequence"/>
</dbReference>
<accession>A0A1V1NRF7</accession>
<dbReference type="InterPro" id="IPR011050">
    <property type="entry name" value="Pectin_lyase_fold/virulence"/>
</dbReference>
<protein>
    <recommendedName>
        <fullName evidence="4">Right handed beta helix domain-containing protein</fullName>
    </recommendedName>
</protein>
<feature type="transmembrane region" description="Helical" evidence="1">
    <location>
        <begin position="187"/>
        <end position="206"/>
    </location>
</feature>
<name>A0A1V1NRF7_9BACT</name>
<keyword evidence="1" id="KW-0472">Membrane</keyword>
<dbReference type="InterPro" id="IPR012334">
    <property type="entry name" value="Pectin_lyas_fold"/>
</dbReference>
<organism evidence="2 3">
    <name type="scientific">Candidatus Magnetoglobus multicellularis str. Araruama</name>
    <dbReference type="NCBI Taxonomy" id="890399"/>
    <lineage>
        <taxon>Bacteria</taxon>
        <taxon>Pseudomonadati</taxon>
        <taxon>Thermodesulfobacteriota</taxon>
        <taxon>Desulfobacteria</taxon>
        <taxon>Desulfobacterales</taxon>
        <taxon>Desulfobacteraceae</taxon>
        <taxon>Candidatus Magnetoglobus</taxon>
    </lineage>
</organism>
<keyword evidence="1" id="KW-1133">Transmembrane helix</keyword>
<evidence type="ECO:0000256" key="1">
    <source>
        <dbReference type="SAM" id="Phobius"/>
    </source>
</evidence>
<keyword evidence="1" id="KW-0812">Transmembrane</keyword>